<evidence type="ECO:0000313" key="3">
    <source>
        <dbReference type="Proteomes" id="UP001209682"/>
    </source>
</evidence>
<keyword evidence="3" id="KW-1185">Reference proteome</keyword>
<organism evidence="2 3">
    <name type="scientific">Acinetobacter entericus</name>
    <dbReference type="NCBI Taxonomy" id="2989714"/>
    <lineage>
        <taxon>Bacteria</taxon>
        <taxon>Pseudomonadati</taxon>
        <taxon>Pseudomonadota</taxon>
        <taxon>Gammaproteobacteria</taxon>
        <taxon>Moraxellales</taxon>
        <taxon>Moraxellaceae</taxon>
        <taxon>Acinetobacter</taxon>
    </lineage>
</organism>
<name>A0ABT3NLM1_9GAMM</name>
<comment type="caution">
    <text evidence="2">The sequence shown here is derived from an EMBL/GenBank/DDBJ whole genome shotgun (WGS) entry which is preliminary data.</text>
</comment>
<dbReference type="EMBL" id="JAPEQW010000022">
    <property type="protein sequence ID" value="MCW8040444.1"/>
    <property type="molecule type" value="Genomic_DNA"/>
</dbReference>
<proteinExistence type="predicted"/>
<protein>
    <submittedName>
        <fullName evidence="2">Uncharacterized protein</fullName>
    </submittedName>
</protein>
<gene>
    <name evidence="2" type="ORF">OKC24_14985</name>
</gene>
<feature type="compositionally biased region" description="Low complexity" evidence="1">
    <location>
        <begin position="193"/>
        <end position="203"/>
    </location>
</feature>
<feature type="region of interest" description="Disordered" evidence="1">
    <location>
        <begin position="168"/>
        <end position="230"/>
    </location>
</feature>
<feature type="compositionally biased region" description="Polar residues" evidence="1">
    <location>
        <begin position="219"/>
        <end position="230"/>
    </location>
</feature>
<reference evidence="2 3" key="1">
    <citation type="submission" date="2022-11" db="EMBL/GenBank/DDBJ databases">
        <title>Acinetobacter entericus sp. nov., isolated from the gut of the plastic-eating larvae of the Coleoptera insect Zophobas atratus.</title>
        <authorList>
            <person name="Dong X."/>
            <person name="Yang Y."/>
        </authorList>
    </citation>
    <scope>NUCLEOTIDE SEQUENCE [LARGE SCALE GENOMIC DNA]</scope>
    <source>
        <strain evidence="2 3">BIT-DXN8</strain>
    </source>
</reference>
<accession>A0ABT3NLM1</accession>
<dbReference type="RefSeq" id="WP_131275732.1">
    <property type="nucleotide sequence ID" value="NZ_JAPEQW010000022.1"/>
</dbReference>
<feature type="compositionally biased region" description="Basic residues" evidence="1">
    <location>
        <begin position="170"/>
        <end position="187"/>
    </location>
</feature>
<sequence>MRILTKGMLFVPMIVAVCIAQVSYAKKEDSLELNKSCVKLYPLAAGDTDADLISLYTQMCDKTNRKNQALLSGLQIQIAQKYQAQGYNLKALQAVAQLRNQNISTPEMTDAEFLAGTAISQNALNHMRTVELRSLSEEAYLPAKILVDTIRFAQPVVQNRETAFSENAYNKKKSNKKAPPKIAAVKKTKAEAPKSAAAKAPKTNRTTAPVVKESAEKALNSSPFETFNKK</sequence>
<evidence type="ECO:0000256" key="1">
    <source>
        <dbReference type="SAM" id="MobiDB-lite"/>
    </source>
</evidence>
<dbReference type="Proteomes" id="UP001209682">
    <property type="component" value="Unassembled WGS sequence"/>
</dbReference>
<evidence type="ECO:0000313" key="2">
    <source>
        <dbReference type="EMBL" id="MCW8040444.1"/>
    </source>
</evidence>